<evidence type="ECO:0000313" key="1">
    <source>
        <dbReference type="EMBL" id="VDO79957.1"/>
    </source>
</evidence>
<evidence type="ECO:0000313" key="2">
    <source>
        <dbReference type="Proteomes" id="UP000267606"/>
    </source>
</evidence>
<dbReference type="WBParaSite" id="OFLC_0001187201-mRNA-1">
    <property type="protein sequence ID" value="OFLC_0001187201-mRNA-1"/>
    <property type="gene ID" value="OFLC_0001187201"/>
</dbReference>
<reference evidence="1 2" key="2">
    <citation type="submission" date="2018-11" db="EMBL/GenBank/DDBJ databases">
        <authorList>
            <consortium name="Pathogen Informatics"/>
        </authorList>
    </citation>
    <scope>NUCLEOTIDE SEQUENCE [LARGE SCALE GENOMIC DNA]</scope>
</reference>
<dbReference type="Proteomes" id="UP000267606">
    <property type="component" value="Unassembled WGS sequence"/>
</dbReference>
<gene>
    <name evidence="1" type="ORF">OFLC_LOCUS11868</name>
</gene>
<keyword evidence="2" id="KW-1185">Reference proteome</keyword>
<organism evidence="3">
    <name type="scientific">Onchocerca flexuosa</name>
    <dbReference type="NCBI Taxonomy" id="387005"/>
    <lineage>
        <taxon>Eukaryota</taxon>
        <taxon>Metazoa</taxon>
        <taxon>Ecdysozoa</taxon>
        <taxon>Nematoda</taxon>
        <taxon>Chromadorea</taxon>
        <taxon>Rhabditida</taxon>
        <taxon>Spirurina</taxon>
        <taxon>Spiruromorpha</taxon>
        <taxon>Filarioidea</taxon>
        <taxon>Onchocercidae</taxon>
        <taxon>Onchocerca</taxon>
    </lineage>
</organism>
<accession>A0A183HWL0</accession>
<dbReference type="EMBL" id="UZAJ01017709">
    <property type="protein sequence ID" value="VDO79957.1"/>
    <property type="molecule type" value="Genomic_DNA"/>
</dbReference>
<evidence type="ECO:0000313" key="3">
    <source>
        <dbReference type="WBParaSite" id="OFLC_0001187201-mRNA-1"/>
    </source>
</evidence>
<name>A0A183HWL0_9BILA</name>
<reference evidence="3" key="1">
    <citation type="submission" date="2016-06" db="UniProtKB">
        <authorList>
            <consortium name="WormBaseParasite"/>
        </authorList>
    </citation>
    <scope>IDENTIFICATION</scope>
</reference>
<dbReference type="AlphaFoldDB" id="A0A183HWL0"/>
<sequence length="38" mass="4374">MEDKLCDKGMSQWVTLPISTLQQLVLALLIDKCPPQMW</sequence>
<protein>
    <submittedName>
        <fullName evidence="1 3">Uncharacterized protein</fullName>
    </submittedName>
</protein>
<proteinExistence type="predicted"/>